<dbReference type="AlphaFoldDB" id="A0A8A4TI31"/>
<sequence>MRQVGAHIDGQSTHGRLGVFEADNRRPPRPSVRRAQSEGSDALRRKPQDQGDLQACKCIAMIIEAVQPSLRLVSREYLFQTSQQNRLPGRGQIDKPRFPLGEITVGAGIPVEQNRVRPHLHQPFDGVIAHGEVLVFRDDQTETGTLANQTIHLAK</sequence>
<proteinExistence type="predicted"/>
<dbReference type="Proteomes" id="UP000663929">
    <property type="component" value="Chromosome"/>
</dbReference>
<gene>
    <name evidence="2" type="ORF">J3U87_26850</name>
</gene>
<accession>A0A8A4TI31</accession>
<evidence type="ECO:0000313" key="2">
    <source>
        <dbReference type="EMBL" id="QTD49220.1"/>
    </source>
</evidence>
<protein>
    <submittedName>
        <fullName evidence="2">Uncharacterized protein</fullName>
    </submittedName>
</protein>
<feature type="region of interest" description="Disordered" evidence="1">
    <location>
        <begin position="1"/>
        <end position="49"/>
    </location>
</feature>
<dbReference type="RefSeq" id="WP_237378863.1">
    <property type="nucleotide sequence ID" value="NZ_CP071793.1"/>
</dbReference>
<organism evidence="2 3">
    <name type="scientific">Sulfidibacter corallicola</name>
    <dbReference type="NCBI Taxonomy" id="2818388"/>
    <lineage>
        <taxon>Bacteria</taxon>
        <taxon>Pseudomonadati</taxon>
        <taxon>Acidobacteriota</taxon>
        <taxon>Holophagae</taxon>
        <taxon>Acanthopleuribacterales</taxon>
        <taxon>Acanthopleuribacteraceae</taxon>
        <taxon>Sulfidibacter</taxon>
    </lineage>
</organism>
<keyword evidence="3" id="KW-1185">Reference proteome</keyword>
<dbReference type="EMBL" id="CP071793">
    <property type="protein sequence ID" value="QTD49220.1"/>
    <property type="molecule type" value="Genomic_DNA"/>
</dbReference>
<evidence type="ECO:0000313" key="3">
    <source>
        <dbReference type="Proteomes" id="UP000663929"/>
    </source>
</evidence>
<dbReference type="KEGG" id="scor:J3U87_26850"/>
<name>A0A8A4TI31_SULCO</name>
<reference evidence="2" key="1">
    <citation type="submission" date="2021-03" db="EMBL/GenBank/DDBJ databases">
        <title>Acanthopleuribacteraceae sp. M133.</title>
        <authorList>
            <person name="Wang G."/>
        </authorList>
    </citation>
    <scope>NUCLEOTIDE SEQUENCE</scope>
    <source>
        <strain evidence="2">M133</strain>
    </source>
</reference>
<evidence type="ECO:0000256" key="1">
    <source>
        <dbReference type="SAM" id="MobiDB-lite"/>
    </source>
</evidence>